<dbReference type="InterPro" id="IPR043360">
    <property type="entry name" value="PP2B"/>
</dbReference>
<keyword evidence="2" id="KW-0106">Calcium</keyword>
<dbReference type="Gene3D" id="3.60.21.10">
    <property type="match status" value="1"/>
</dbReference>
<dbReference type="GO" id="GO:0033192">
    <property type="term" value="F:calmodulin-dependent protein phosphatase activity"/>
    <property type="evidence" value="ECO:0007669"/>
    <property type="project" value="InterPro"/>
</dbReference>
<dbReference type="InterPro" id="IPR004843">
    <property type="entry name" value="Calcineurin-like_PHP"/>
</dbReference>
<comment type="similarity">
    <text evidence="1 3">Belongs to the PPP phosphatase family.</text>
</comment>
<dbReference type="SUPFAM" id="SSF47473">
    <property type="entry name" value="EF-hand"/>
    <property type="match status" value="1"/>
</dbReference>
<dbReference type="InterPro" id="IPR018247">
    <property type="entry name" value="EF_Hand_1_Ca_BS"/>
</dbReference>
<sequence length="884" mass="98824">MNATNKLSAFLAAVPSNSKQLDSFDSSQELCTSENDVDDKVCAVSNATHVDELHQIDEMERNTLKPEHSERLSDFISATCRSASFPRADERMEESNLAEEVDTSQRNTKADTEAEGDAMLRVPNMNPVLSGNHHRRISTKCGPAFSFSRKTHEKITDTIVQHFVSGVPMVAISRSPDLVNETLQTPCAFHVEDIALLLQTGKTLPMNFVLDVVSKAMNSMTAEPNVIEMQASCVVVGDLHGQYQDLLSIFHNSGYPSPENRYLFLGDYVDRGVSSCEILLLLLAIKVERPQSIQLLRGNHECRSLSTFYGFRDECWTKYGGIVYHRFLKCFQSMPLAARIHTGYGTFLALHGGLSPDIRYVDDIQTDVNRFQDPEPQGALCDLLWSDPVKQDFDDKKKEDCVNWAANHARGCSYTFSERALREFLKENQLVALIRAHELEENGFREYYSTQEPSRKLPCLITVFSAPQYCNKNSNMGATLLIPLQLHDEDQPGSSLQFKQYTRSSTRENDFSERSEYYAMQEFLEEHIPFVPLDFHRLVKLCKKQESLVAGESERSFVIPAPLNDTKCASRTESCIPEQLTETNTNDLTDSSVDQVTSSGRIDDSVIRIDEDTFLNSRWENPESPTGLPTSKQPGNCEPEDHTIVTNGAKHLKKQKSKAWNPVKTIRSLFRSTPTNKNKPKQPNKTSRRYSSMSANTSDPKPTTKSSFVWPWKPKKERKASVSSVSSLLSMSAPAPSRSASFPARPTSFLAVSASPASASEAVPPRVSETVGKDESNDNQTTGAAGQCDRIRMNQGNLAEANSKIFTSLQWIAFKLFFNYLDINGHGIITEEGLVALLADQDFDAYATEEDLSVVMDSLDQDQDGLVTAHDFLLFAYRASLAQM</sequence>
<dbReference type="InterPro" id="IPR011992">
    <property type="entry name" value="EF-hand-dom_pair"/>
</dbReference>
<proteinExistence type="inferred from homology"/>
<organism evidence="6">
    <name type="scientific">Albugo laibachii Nc14</name>
    <dbReference type="NCBI Taxonomy" id="890382"/>
    <lineage>
        <taxon>Eukaryota</taxon>
        <taxon>Sar</taxon>
        <taxon>Stramenopiles</taxon>
        <taxon>Oomycota</taxon>
        <taxon>Peronosporomycetes</taxon>
        <taxon>Albuginales</taxon>
        <taxon>Albuginaceae</taxon>
        <taxon>Albugo</taxon>
    </lineage>
</organism>
<feature type="compositionally biased region" description="Polar residues" evidence="4">
    <location>
        <begin position="689"/>
        <end position="707"/>
    </location>
</feature>
<evidence type="ECO:0000256" key="3">
    <source>
        <dbReference type="RuleBase" id="RU004273"/>
    </source>
</evidence>
<gene>
    <name evidence="6" type="primary">AlNc14C313G10512</name>
    <name evidence="6" type="ORF">ALNC14_118330</name>
</gene>
<evidence type="ECO:0000256" key="1">
    <source>
        <dbReference type="ARBA" id="ARBA00008294"/>
    </source>
</evidence>
<comment type="catalytic activity">
    <reaction evidence="3">
        <text>O-phospho-L-threonyl-[protein] + H2O = L-threonyl-[protein] + phosphate</text>
        <dbReference type="Rhea" id="RHEA:47004"/>
        <dbReference type="Rhea" id="RHEA-COMP:11060"/>
        <dbReference type="Rhea" id="RHEA-COMP:11605"/>
        <dbReference type="ChEBI" id="CHEBI:15377"/>
        <dbReference type="ChEBI" id="CHEBI:30013"/>
        <dbReference type="ChEBI" id="CHEBI:43474"/>
        <dbReference type="ChEBI" id="CHEBI:61977"/>
        <dbReference type="EC" id="3.1.3.16"/>
    </reaction>
</comment>
<dbReference type="GO" id="GO:0005509">
    <property type="term" value="F:calcium ion binding"/>
    <property type="evidence" value="ECO:0007669"/>
    <property type="project" value="InterPro"/>
</dbReference>
<dbReference type="EMBL" id="FR824358">
    <property type="protein sequence ID" value="CCA25689.1"/>
    <property type="molecule type" value="Genomic_DNA"/>
</dbReference>
<dbReference type="EC" id="3.1.3.16" evidence="3"/>
<dbReference type="GO" id="GO:0097720">
    <property type="term" value="P:calcineurin-mediated signaling"/>
    <property type="evidence" value="ECO:0007669"/>
    <property type="project" value="InterPro"/>
</dbReference>
<dbReference type="PANTHER" id="PTHR45673">
    <property type="entry name" value="SERINE/THREONINE-PROTEIN PHOSPHATASE 2B CATALYTIC SUBUNIT 1-RELATED"/>
    <property type="match status" value="1"/>
</dbReference>
<evidence type="ECO:0000313" key="6">
    <source>
        <dbReference type="EMBL" id="CCA25689.1"/>
    </source>
</evidence>
<reference evidence="6" key="2">
    <citation type="submission" date="2011-02" db="EMBL/GenBank/DDBJ databases">
        <authorList>
            <person name="MacLean D."/>
        </authorList>
    </citation>
    <scope>NUCLEOTIDE SEQUENCE</scope>
</reference>
<evidence type="ECO:0000256" key="2">
    <source>
        <dbReference type="ARBA" id="ARBA00022837"/>
    </source>
</evidence>
<feature type="region of interest" description="Disordered" evidence="4">
    <location>
        <begin position="760"/>
        <end position="787"/>
    </location>
</feature>
<protein>
    <recommendedName>
        <fullName evidence="3">Serine/threonine-protein phosphatase</fullName>
        <ecNumber evidence="3">3.1.3.16</ecNumber>
    </recommendedName>
</protein>
<dbReference type="SUPFAM" id="SSF56300">
    <property type="entry name" value="Metallo-dependent phosphatases"/>
    <property type="match status" value="1"/>
</dbReference>
<dbReference type="PROSITE" id="PS00125">
    <property type="entry name" value="SER_THR_PHOSPHATASE"/>
    <property type="match status" value="1"/>
</dbReference>
<reference evidence="6" key="1">
    <citation type="journal article" date="2011" name="PLoS Biol.">
        <title>Gene gain and loss during evolution of obligate parasitism in the white rust pathogen of Arabidopsis thaliana.</title>
        <authorList>
            <person name="Kemen E."/>
            <person name="Gardiner A."/>
            <person name="Schultz-Larsen T."/>
            <person name="Kemen A.C."/>
            <person name="Balmuth A.L."/>
            <person name="Robert-Seilaniantz A."/>
            <person name="Bailey K."/>
            <person name="Holub E."/>
            <person name="Studholme D.J."/>
            <person name="Maclean D."/>
            <person name="Jones J.D."/>
        </authorList>
    </citation>
    <scope>NUCLEOTIDE SEQUENCE</scope>
</reference>
<dbReference type="AlphaFoldDB" id="F0WW70"/>
<feature type="region of interest" description="Disordered" evidence="4">
    <location>
        <begin position="86"/>
        <end position="110"/>
    </location>
</feature>
<evidence type="ECO:0000256" key="4">
    <source>
        <dbReference type="SAM" id="MobiDB-lite"/>
    </source>
</evidence>
<dbReference type="Gene3D" id="1.10.238.10">
    <property type="entry name" value="EF-hand"/>
    <property type="match status" value="1"/>
</dbReference>
<accession>F0WW70</accession>
<dbReference type="InterPro" id="IPR002048">
    <property type="entry name" value="EF_hand_dom"/>
</dbReference>
<dbReference type="InterPro" id="IPR006186">
    <property type="entry name" value="Ser/Thr-sp_prot-phosphatase"/>
</dbReference>
<name>F0WW70_9STRA</name>
<dbReference type="SMART" id="SM00156">
    <property type="entry name" value="PP2Ac"/>
    <property type="match status" value="1"/>
</dbReference>
<dbReference type="PROSITE" id="PS50222">
    <property type="entry name" value="EF_HAND_2"/>
    <property type="match status" value="1"/>
</dbReference>
<keyword evidence="3" id="KW-0378">Hydrolase</keyword>
<feature type="compositionally biased region" description="Polar residues" evidence="4">
    <location>
        <begin position="614"/>
        <end position="634"/>
    </location>
</feature>
<feature type="region of interest" description="Disordered" evidence="4">
    <location>
        <begin position="613"/>
        <end position="710"/>
    </location>
</feature>
<feature type="compositionally biased region" description="Basic residues" evidence="4">
    <location>
        <begin position="678"/>
        <end position="688"/>
    </location>
</feature>
<dbReference type="PRINTS" id="PR00114">
    <property type="entry name" value="STPHPHTASE"/>
</dbReference>
<evidence type="ECO:0000259" key="5">
    <source>
        <dbReference type="PROSITE" id="PS50222"/>
    </source>
</evidence>
<dbReference type="PROSITE" id="PS00018">
    <property type="entry name" value="EF_HAND_1"/>
    <property type="match status" value="1"/>
</dbReference>
<feature type="domain" description="EF-hand" evidence="5">
    <location>
        <begin position="847"/>
        <end position="882"/>
    </location>
</feature>
<dbReference type="HOGENOM" id="CLU_017609_0_0_1"/>
<dbReference type="Pfam" id="PF00149">
    <property type="entry name" value="Metallophos"/>
    <property type="match status" value="1"/>
</dbReference>
<dbReference type="InterPro" id="IPR029052">
    <property type="entry name" value="Metallo-depent_PP-like"/>
</dbReference>